<protein>
    <recommendedName>
        <fullName evidence="3">Tubulin-specific chaperone E</fullName>
    </recommendedName>
    <alternativeName>
        <fullName evidence="8">Tubulin-folding cofactor E</fullName>
    </alternativeName>
</protein>
<comment type="similarity">
    <text evidence="2">Belongs to the TBCE family.</text>
</comment>
<dbReference type="Proteomes" id="UP000035642">
    <property type="component" value="Unassembled WGS sequence"/>
</dbReference>
<evidence type="ECO:0000259" key="9">
    <source>
        <dbReference type="PROSITE" id="PS50245"/>
    </source>
</evidence>
<proteinExistence type="inferred from homology"/>
<dbReference type="InterPro" id="IPR001611">
    <property type="entry name" value="Leu-rich_rpt"/>
</dbReference>
<reference evidence="11" key="2">
    <citation type="submission" date="2016-04" db="UniProtKB">
        <authorList>
            <consortium name="WormBaseParasite"/>
        </authorList>
    </citation>
    <scope>IDENTIFICATION</scope>
</reference>
<keyword evidence="4" id="KW-0963">Cytoplasm</keyword>
<evidence type="ECO:0000256" key="5">
    <source>
        <dbReference type="ARBA" id="ARBA00022614"/>
    </source>
</evidence>
<dbReference type="Gene3D" id="3.10.20.90">
    <property type="entry name" value="Phosphatidylinositol 3-kinase Catalytic Subunit, Chain A, domain 1"/>
    <property type="match status" value="1"/>
</dbReference>
<dbReference type="InterPro" id="IPR036859">
    <property type="entry name" value="CAP-Gly_dom_sf"/>
</dbReference>
<evidence type="ECO:0000256" key="8">
    <source>
        <dbReference type="ARBA" id="ARBA00030180"/>
    </source>
</evidence>
<keyword evidence="5" id="KW-0433">Leucine-rich repeat</keyword>
<dbReference type="AlphaFoldDB" id="A0A158P7S0"/>
<reference evidence="10" key="1">
    <citation type="submission" date="2012-09" db="EMBL/GenBank/DDBJ databases">
        <authorList>
            <person name="Martin A.A."/>
        </authorList>
    </citation>
    <scope>NUCLEOTIDE SEQUENCE</scope>
</reference>
<dbReference type="SUPFAM" id="SSF74924">
    <property type="entry name" value="Cap-Gly domain"/>
    <property type="match status" value="1"/>
</dbReference>
<dbReference type="PROSITE" id="PS51450">
    <property type="entry name" value="LRR"/>
    <property type="match status" value="1"/>
</dbReference>
<evidence type="ECO:0000256" key="6">
    <source>
        <dbReference type="ARBA" id="ARBA00022737"/>
    </source>
</evidence>
<feature type="domain" description="CAP-Gly" evidence="9">
    <location>
        <begin position="21"/>
        <end position="65"/>
    </location>
</feature>
<dbReference type="InterPro" id="IPR029071">
    <property type="entry name" value="Ubiquitin-like_domsf"/>
</dbReference>
<dbReference type="STRING" id="6313.A0A158P7S0"/>
<name>A0A158P7S0_ANGCA</name>
<sequence length="377" mass="41832">MAVIGERVMVGGHSAVIRYVGDVTGYPGIWAGVEWDDPNRGKHNGFVNGVQYFRTKSARGGSLVNIQNVHRGVDLLTAILNRYADSVDENVFVIHSKAVELVGMQSTSQKQSNVFELRHIVLESCSVAAPPAAICPPFSRCVSLNLFNNLLQRWEDVQKILTLEKLSVVDCGIKRIVIGNGRFPSLTTLNIKDNVISDWSSINQLQLLPKLITLYINCEPLQCVQGISTHEVIIAKLPRLVDLNHFVISAIERHSAEVRFLDKYFCADDNVKADHINDIGRLKMIHGTIAVVDSKGIGLNVVPLAICYEGNTVEKRLPLAMTVQKLTEMVGRMFSLELTQVTLELDKGTHQILLENPLRTLDFYSPEPGDCLRLVAV</sequence>
<evidence type="ECO:0000313" key="10">
    <source>
        <dbReference type="Proteomes" id="UP000035642"/>
    </source>
</evidence>
<evidence type="ECO:0000256" key="7">
    <source>
        <dbReference type="ARBA" id="ARBA00023186"/>
    </source>
</evidence>
<dbReference type="SUPFAM" id="SSF52058">
    <property type="entry name" value="L domain-like"/>
    <property type="match status" value="1"/>
</dbReference>
<keyword evidence="10" id="KW-1185">Reference proteome</keyword>
<organism evidence="10 11">
    <name type="scientific">Angiostrongylus cantonensis</name>
    <name type="common">Rat lungworm</name>
    <dbReference type="NCBI Taxonomy" id="6313"/>
    <lineage>
        <taxon>Eukaryota</taxon>
        <taxon>Metazoa</taxon>
        <taxon>Ecdysozoa</taxon>
        <taxon>Nematoda</taxon>
        <taxon>Chromadorea</taxon>
        <taxon>Rhabditida</taxon>
        <taxon>Rhabditina</taxon>
        <taxon>Rhabditomorpha</taxon>
        <taxon>Strongyloidea</taxon>
        <taxon>Metastrongylidae</taxon>
        <taxon>Angiostrongylus</taxon>
    </lineage>
</organism>
<evidence type="ECO:0000313" key="11">
    <source>
        <dbReference type="WBParaSite" id="ACAC_0000303401-mRNA-1"/>
    </source>
</evidence>
<evidence type="ECO:0000256" key="1">
    <source>
        <dbReference type="ARBA" id="ARBA00004496"/>
    </source>
</evidence>
<dbReference type="SUPFAM" id="SSF54236">
    <property type="entry name" value="Ubiquitin-like"/>
    <property type="match status" value="1"/>
</dbReference>
<evidence type="ECO:0000256" key="2">
    <source>
        <dbReference type="ARBA" id="ARBA00006286"/>
    </source>
</evidence>
<evidence type="ECO:0000256" key="4">
    <source>
        <dbReference type="ARBA" id="ARBA00022490"/>
    </source>
</evidence>
<evidence type="ECO:0000256" key="3">
    <source>
        <dbReference type="ARBA" id="ARBA00015004"/>
    </source>
</evidence>
<dbReference type="SMART" id="SM01052">
    <property type="entry name" value="CAP_GLY"/>
    <property type="match status" value="1"/>
</dbReference>
<dbReference type="Gene3D" id="3.80.10.10">
    <property type="entry name" value="Ribonuclease Inhibitor"/>
    <property type="match status" value="1"/>
</dbReference>
<dbReference type="Pfam" id="PF01302">
    <property type="entry name" value="CAP_GLY"/>
    <property type="match status" value="1"/>
</dbReference>
<dbReference type="PROSITE" id="PS50245">
    <property type="entry name" value="CAP_GLY_2"/>
    <property type="match status" value="1"/>
</dbReference>
<comment type="subcellular location">
    <subcellularLocation>
        <location evidence="1">Cytoplasm</location>
    </subcellularLocation>
</comment>
<dbReference type="WBParaSite" id="ACAC_0000303401-mRNA-1">
    <property type="protein sequence ID" value="ACAC_0000303401-mRNA-1"/>
    <property type="gene ID" value="ACAC_0000303401"/>
</dbReference>
<dbReference type="InterPro" id="IPR032675">
    <property type="entry name" value="LRR_dom_sf"/>
</dbReference>
<dbReference type="GO" id="GO:0005737">
    <property type="term" value="C:cytoplasm"/>
    <property type="evidence" value="ECO:0007669"/>
    <property type="project" value="UniProtKB-SubCell"/>
</dbReference>
<dbReference type="InterPro" id="IPR044079">
    <property type="entry name" value="Ubl_TBCE"/>
</dbReference>
<keyword evidence="7" id="KW-0143">Chaperone</keyword>
<dbReference type="InterPro" id="IPR000938">
    <property type="entry name" value="CAP-Gly_domain"/>
</dbReference>
<keyword evidence="6" id="KW-0677">Repeat</keyword>
<dbReference type="Gene3D" id="2.30.30.190">
    <property type="entry name" value="CAP Gly-rich-like domain"/>
    <property type="match status" value="1"/>
</dbReference>
<accession>A0A158P7S0</accession>
<dbReference type="CDD" id="cd17044">
    <property type="entry name" value="Ubl_TBCE"/>
    <property type="match status" value="1"/>
</dbReference>